<keyword evidence="2" id="KW-1185">Reference proteome</keyword>
<accession>A0A364RFB1</accession>
<dbReference type="Proteomes" id="UP000251692">
    <property type="component" value="Unassembled WGS sequence"/>
</dbReference>
<dbReference type="RefSeq" id="WP_112305141.1">
    <property type="nucleotide sequence ID" value="NZ_QMDV01000002.1"/>
</dbReference>
<reference evidence="1 2" key="2">
    <citation type="submission" date="2018-07" db="EMBL/GenBank/DDBJ databases">
        <title>Pontibacter sp. 2b14 genomic sequence and assembly.</title>
        <authorList>
            <person name="Du Z.-J."/>
        </authorList>
    </citation>
    <scope>NUCLEOTIDE SEQUENCE [LARGE SCALE GENOMIC DNA]</scope>
    <source>
        <strain evidence="1 2">2b14</strain>
    </source>
</reference>
<dbReference type="Gene3D" id="3.90.550.10">
    <property type="entry name" value="Spore Coat Polysaccharide Biosynthesis Protein SpsA, Chain A"/>
    <property type="match status" value="1"/>
</dbReference>
<sequence>MNAVFTIVAKNYLSLARTLGDSLKTLHPDLDFYIVIADANDGYISIENEKYKILEADKLGVPNLKDLAFKYNVTEYCTAIKPFVFSHLFGQGYNKLIYFDPDIYVFNKIDHIFEILDNNFIVLTPHFITPELNYSGTVPEGGILFLGMFNLGFVAIKNSDEGRYIASWWEHRLIDKCYADKIDGFHTDQKWMDFIPVLFEKGVHISRNLGHNMAFWNIHERAVVRINQTYNVTHKLDSKKEDNPLVFFHFAGFDPNNLTYVHKYHPAFTLEDFPDLKPLMNLYRNSVLANGFEETIKWPYTFAHFDNGKKINNFQRRLYRSLTEEGLKFTDPFSTSHDSFFNLLKKSDLITSGNTNIDRLNDRNIAGFDRKRKILNRMMKTLKLTLGFEKYVLLMKFAMRYVRPENQTFLIKGLHKEIGFKHEGMLKKNQK</sequence>
<evidence type="ECO:0000313" key="2">
    <source>
        <dbReference type="Proteomes" id="UP000251692"/>
    </source>
</evidence>
<evidence type="ECO:0008006" key="3">
    <source>
        <dbReference type="Google" id="ProtNLM"/>
    </source>
</evidence>
<dbReference type="InterPro" id="IPR029044">
    <property type="entry name" value="Nucleotide-diphossugar_trans"/>
</dbReference>
<proteinExistence type="predicted"/>
<reference evidence="1 2" key="1">
    <citation type="submission" date="2018-06" db="EMBL/GenBank/DDBJ databases">
        <authorList>
            <person name="Liu Z.-W."/>
        </authorList>
    </citation>
    <scope>NUCLEOTIDE SEQUENCE [LARGE SCALE GENOMIC DNA]</scope>
    <source>
        <strain evidence="1 2">2b14</strain>
    </source>
</reference>
<protein>
    <recommendedName>
        <fullName evidence="3">Glycosyl transferase</fullName>
    </recommendedName>
</protein>
<dbReference type="AlphaFoldDB" id="A0A364RFB1"/>
<gene>
    <name evidence="1" type="ORF">DP923_07060</name>
</gene>
<comment type="caution">
    <text evidence="1">The sequence shown here is derived from an EMBL/GenBank/DDBJ whole genome shotgun (WGS) entry which is preliminary data.</text>
</comment>
<organism evidence="1 2">
    <name type="scientific">Pontibacter arcticus</name>
    <dbReference type="NCBI Taxonomy" id="2080288"/>
    <lineage>
        <taxon>Bacteria</taxon>
        <taxon>Pseudomonadati</taxon>
        <taxon>Bacteroidota</taxon>
        <taxon>Cytophagia</taxon>
        <taxon>Cytophagales</taxon>
        <taxon>Hymenobacteraceae</taxon>
        <taxon>Pontibacter</taxon>
    </lineage>
</organism>
<dbReference type="OrthoDB" id="186344at2"/>
<dbReference type="SUPFAM" id="SSF53448">
    <property type="entry name" value="Nucleotide-diphospho-sugar transferases"/>
    <property type="match status" value="1"/>
</dbReference>
<dbReference type="EMBL" id="QMDV01000002">
    <property type="protein sequence ID" value="RAU82991.1"/>
    <property type="molecule type" value="Genomic_DNA"/>
</dbReference>
<name>A0A364RFB1_9BACT</name>
<evidence type="ECO:0000313" key="1">
    <source>
        <dbReference type="EMBL" id="RAU82991.1"/>
    </source>
</evidence>